<evidence type="ECO:0000313" key="1">
    <source>
        <dbReference type="EMBL" id="KAI3804055.1"/>
    </source>
</evidence>
<name>A0ACB9I973_9ASTR</name>
<reference evidence="1 2" key="2">
    <citation type="journal article" date="2022" name="Mol. Ecol. Resour.">
        <title>The genomes of chicory, endive, great burdock and yacon provide insights into Asteraceae paleo-polyploidization history and plant inulin production.</title>
        <authorList>
            <person name="Fan W."/>
            <person name="Wang S."/>
            <person name="Wang H."/>
            <person name="Wang A."/>
            <person name="Jiang F."/>
            <person name="Liu H."/>
            <person name="Zhao H."/>
            <person name="Xu D."/>
            <person name="Zhang Y."/>
        </authorList>
    </citation>
    <scope>NUCLEOTIDE SEQUENCE [LARGE SCALE GENOMIC DNA]</scope>
    <source>
        <strain evidence="2">cv. Yunnan</strain>
        <tissue evidence="1">Leaves</tissue>
    </source>
</reference>
<gene>
    <name evidence="1" type="ORF">L1987_32223</name>
</gene>
<dbReference type="EMBL" id="CM042027">
    <property type="protein sequence ID" value="KAI3804055.1"/>
    <property type="molecule type" value="Genomic_DNA"/>
</dbReference>
<proteinExistence type="predicted"/>
<sequence>MSILGFVNRKGRGVKPTSRPLLDLEDEVLARTRGIVCDPPASSKAGEDDIDAEINREGVMKMLIGSDDEVVEEALKEDDGGQSLSVRIDESSKVNSSEIDKSVSARTEGFRPDVIDQKSCRNTSPSGAASDGINQKTIPRQKRVSRRDSSSGKSKATIIFFDSELSLENESGNFDPNEDYIPNWGVKKGDTLDDLEVCHRILHHSTPRGEACLDHEMKGMHVSDRAGCMAVKTMSAVSDLVIQYERKVVREARLRDRIKRYRVRMTEQSHKIFKLKKHLKKLGGGDSYGKKYKKVIKDLEEKDAQNLRVIEALRKDLKESQDSQDSVTRSYLESTNRAHILSLQVSELESSVQELTTRETLWEESKGLYDKALVEADKIHAELKKMVEVASSDWDWLSSSQGFQYVIERLHRSVEFLEPLGVMETSLWAAAPHCGVVKGYEGQFAGIRIEDIEGYDPAADGAYDDAAKAWQHVHYTYLKLYRLARESL</sequence>
<comment type="caution">
    <text evidence="1">The sequence shown here is derived from an EMBL/GenBank/DDBJ whole genome shotgun (WGS) entry which is preliminary data.</text>
</comment>
<organism evidence="1 2">
    <name type="scientific">Smallanthus sonchifolius</name>
    <dbReference type="NCBI Taxonomy" id="185202"/>
    <lineage>
        <taxon>Eukaryota</taxon>
        <taxon>Viridiplantae</taxon>
        <taxon>Streptophyta</taxon>
        <taxon>Embryophyta</taxon>
        <taxon>Tracheophyta</taxon>
        <taxon>Spermatophyta</taxon>
        <taxon>Magnoliopsida</taxon>
        <taxon>eudicotyledons</taxon>
        <taxon>Gunneridae</taxon>
        <taxon>Pentapetalae</taxon>
        <taxon>asterids</taxon>
        <taxon>campanulids</taxon>
        <taxon>Asterales</taxon>
        <taxon>Asteraceae</taxon>
        <taxon>Asteroideae</taxon>
        <taxon>Heliantheae alliance</taxon>
        <taxon>Millerieae</taxon>
        <taxon>Smallanthus</taxon>
    </lineage>
</organism>
<accession>A0ACB9I973</accession>
<dbReference type="Proteomes" id="UP001056120">
    <property type="component" value="Linkage Group LG10"/>
</dbReference>
<evidence type="ECO:0000313" key="2">
    <source>
        <dbReference type="Proteomes" id="UP001056120"/>
    </source>
</evidence>
<reference evidence="2" key="1">
    <citation type="journal article" date="2022" name="Mol. Ecol. Resour.">
        <title>The genomes of chicory, endive, great burdock and yacon provide insights into Asteraceae palaeo-polyploidization history and plant inulin production.</title>
        <authorList>
            <person name="Fan W."/>
            <person name="Wang S."/>
            <person name="Wang H."/>
            <person name="Wang A."/>
            <person name="Jiang F."/>
            <person name="Liu H."/>
            <person name="Zhao H."/>
            <person name="Xu D."/>
            <person name="Zhang Y."/>
        </authorList>
    </citation>
    <scope>NUCLEOTIDE SEQUENCE [LARGE SCALE GENOMIC DNA]</scope>
    <source>
        <strain evidence="2">cv. Yunnan</strain>
    </source>
</reference>
<keyword evidence="2" id="KW-1185">Reference proteome</keyword>
<protein>
    <submittedName>
        <fullName evidence="1">Uncharacterized protein</fullName>
    </submittedName>
</protein>